<dbReference type="KEGG" id="ocn:CUC15_12805"/>
<gene>
    <name evidence="4" type="ORF">CUC15_12805</name>
</gene>
<dbReference type="AlphaFoldDB" id="A0A345PIC2"/>
<dbReference type="Gene3D" id="2.60.40.1640">
    <property type="entry name" value="Conserved domain protein"/>
    <property type="match status" value="1"/>
</dbReference>
<dbReference type="EMBL" id="CP024848">
    <property type="protein sequence ID" value="AXI09752.1"/>
    <property type="molecule type" value="Genomic_DNA"/>
</dbReference>
<evidence type="ECO:0000313" key="5">
    <source>
        <dbReference type="Proteomes" id="UP000253908"/>
    </source>
</evidence>
<name>A0A345PIC2_9BACI</name>
<organism evidence="4 5">
    <name type="scientific">Oceanobacillus zhaokaii</name>
    <dbReference type="NCBI Taxonomy" id="2052660"/>
    <lineage>
        <taxon>Bacteria</taxon>
        <taxon>Bacillati</taxon>
        <taxon>Bacillota</taxon>
        <taxon>Bacilli</taxon>
        <taxon>Bacillales</taxon>
        <taxon>Bacillaceae</taxon>
        <taxon>Oceanobacillus</taxon>
    </lineage>
</organism>
<dbReference type="OrthoDB" id="2541898at2"/>
<dbReference type="Pfam" id="PF13786">
    <property type="entry name" value="DUF4179"/>
    <property type="match status" value="1"/>
</dbReference>
<keyword evidence="1" id="KW-0472">Membrane</keyword>
<protein>
    <recommendedName>
        <fullName evidence="6">DUF4179 domain-containing protein</fullName>
    </recommendedName>
</protein>
<evidence type="ECO:0000313" key="4">
    <source>
        <dbReference type="EMBL" id="AXI09752.1"/>
    </source>
</evidence>
<dbReference type="InterPro" id="IPR025436">
    <property type="entry name" value="DUF4179"/>
</dbReference>
<dbReference type="InterPro" id="IPR040680">
    <property type="entry name" value="DUF5643"/>
</dbReference>
<evidence type="ECO:0000259" key="3">
    <source>
        <dbReference type="Pfam" id="PF18705"/>
    </source>
</evidence>
<feature type="transmembrane region" description="Helical" evidence="1">
    <location>
        <begin position="39"/>
        <end position="60"/>
    </location>
</feature>
<reference evidence="5" key="1">
    <citation type="submission" date="2017-11" db="EMBL/GenBank/DDBJ databases">
        <authorList>
            <person name="Zhu W."/>
        </authorList>
    </citation>
    <scope>NUCLEOTIDE SEQUENCE [LARGE SCALE GENOMIC DNA]</scope>
    <source>
        <strain evidence="5">160</strain>
    </source>
</reference>
<dbReference type="Proteomes" id="UP000253908">
    <property type="component" value="Chromosome"/>
</dbReference>
<proteinExistence type="predicted"/>
<dbReference type="Pfam" id="PF18705">
    <property type="entry name" value="DUF5643"/>
    <property type="match status" value="1"/>
</dbReference>
<keyword evidence="5" id="KW-1185">Reference proteome</keyword>
<evidence type="ECO:0000259" key="2">
    <source>
        <dbReference type="Pfam" id="PF13786"/>
    </source>
</evidence>
<evidence type="ECO:0000256" key="1">
    <source>
        <dbReference type="SAM" id="Phobius"/>
    </source>
</evidence>
<accession>A0A345PIC2</accession>
<keyword evidence="1" id="KW-0812">Transmembrane</keyword>
<sequence>MDRWEKELKSKVNRTMPTVVDERIQESLNQLPRKRRPHIFSYVAIAIIASILFIVSASLISPTVADTIKSVPVIGSIFSMIGDISEQKGSEKELTTLLGEEIEVGGQTIIFTESLYDGSTIHIGYLIESETVDGVFGEEFFYNLQLTIDGKSLTYGYGMGQRGDFLENGDYAGIFTIDIDKDELPGDQFMLGIHSRYENKDWEIALPIVLQGENQSFLVNQTKGMKDLVMHYDKITFFPTSTEIDFRVVMDEDISDKYMNMDYQVVDNDGRILQPLSGGGDGGNENGQILWTFKHYFEPLENVPKSLTVKPFLYNTEETELEIVREKWEGKEITLSQGEIGQVKILDVVKKDDVATITLETDGTDAYQQANNVWIEDQDGTGYFNDQAPKLVDGTNNKYQITAKLEGGVIDELYFSTSKLHAPNFLEELEVTIDLTGVEEEK</sequence>
<dbReference type="Gene3D" id="2.60.40.1630">
    <property type="entry name" value="bacillus anthracis domain"/>
    <property type="match status" value="1"/>
</dbReference>
<feature type="domain" description="DUF4179" evidence="2">
    <location>
        <begin position="40"/>
        <end position="129"/>
    </location>
</feature>
<dbReference type="RefSeq" id="WP_114917038.1">
    <property type="nucleotide sequence ID" value="NZ_CP024848.1"/>
</dbReference>
<feature type="domain" description="DUF5643" evidence="3">
    <location>
        <begin position="215"/>
        <end position="325"/>
    </location>
</feature>
<keyword evidence="1" id="KW-1133">Transmembrane helix</keyword>
<evidence type="ECO:0008006" key="6">
    <source>
        <dbReference type="Google" id="ProtNLM"/>
    </source>
</evidence>